<dbReference type="SUPFAM" id="SSF103506">
    <property type="entry name" value="Mitochondrial carrier"/>
    <property type="match status" value="1"/>
</dbReference>
<feature type="transmembrane region" description="Helical" evidence="10">
    <location>
        <begin position="94"/>
        <end position="116"/>
    </location>
</feature>
<name>A0A9W7FHL7_9STRA</name>
<feature type="transmembrane region" description="Helical" evidence="10">
    <location>
        <begin position="136"/>
        <end position="155"/>
    </location>
</feature>
<keyword evidence="4 8" id="KW-0812">Transmembrane</keyword>
<proteinExistence type="inferred from homology"/>
<gene>
    <name evidence="11" type="ORF">TrRE_jg3510</name>
</gene>
<evidence type="ECO:0008006" key="13">
    <source>
        <dbReference type="Google" id="ProtNLM"/>
    </source>
</evidence>
<evidence type="ECO:0000256" key="6">
    <source>
        <dbReference type="ARBA" id="ARBA00022989"/>
    </source>
</evidence>
<comment type="caution">
    <text evidence="11">The sequence shown here is derived from an EMBL/GenBank/DDBJ whole genome shotgun (WGS) entry which is preliminary data.</text>
</comment>
<organism evidence="11 12">
    <name type="scientific">Triparma retinervis</name>
    <dbReference type="NCBI Taxonomy" id="2557542"/>
    <lineage>
        <taxon>Eukaryota</taxon>
        <taxon>Sar</taxon>
        <taxon>Stramenopiles</taxon>
        <taxon>Ochrophyta</taxon>
        <taxon>Bolidophyceae</taxon>
        <taxon>Parmales</taxon>
        <taxon>Triparmaceae</taxon>
        <taxon>Triparma</taxon>
    </lineage>
</organism>
<evidence type="ECO:0000256" key="3">
    <source>
        <dbReference type="ARBA" id="ARBA00022448"/>
    </source>
</evidence>
<dbReference type="Proteomes" id="UP001165082">
    <property type="component" value="Unassembled WGS sequence"/>
</dbReference>
<feature type="repeat" description="Solcar" evidence="8">
    <location>
        <begin position="138"/>
        <end position="228"/>
    </location>
</feature>
<dbReference type="Pfam" id="PF00153">
    <property type="entry name" value="Mito_carr"/>
    <property type="match status" value="2"/>
</dbReference>
<dbReference type="InterPro" id="IPR023395">
    <property type="entry name" value="MCP_dom_sf"/>
</dbReference>
<evidence type="ECO:0000256" key="2">
    <source>
        <dbReference type="ARBA" id="ARBA00006375"/>
    </source>
</evidence>
<dbReference type="OrthoDB" id="250329at2759"/>
<protein>
    <recommendedName>
        <fullName evidence="13">Mitochondrial carrier</fullName>
    </recommendedName>
</protein>
<evidence type="ECO:0000256" key="5">
    <source>
        <dbReference type="ARBA" id="ARBA00022737"/>
    </source>
</evidence>
<comment type="similarity">
    <text evidence="2 9">Belongs to the mitochondrial carrier (TC 2.A.29) family.</text>
</comment>
<dbReference type="EMBL" id="BRXZ01000466">
    <property type="protein sequence ID" value="GMI12240.1"/>
    <property type="molecule type" value="Genomic_DNA"/>
</dbReference>
<accession>A0A9W7FHL7</accession>
<evidence type="ECO:0000256" key="8">
    <source>
        <dbReference type="PROSITE-ProRule" id="PRU00282"/>
    </source>
</evidence>
<keyword evidence="5" id="KW-0677">Repeat</keyword>
<evidence type="ECO:0000256" key="7">
    <source>
        <dbReference type="ARBA" id="ARBA00023136"/>
    </source>
</evidence>
<dbReference type="AlphaFoldDB" id="A0A9W7FHL7"/>
<keyword evidence="6 10" id="KW-1133">Transmembrane helix</keyword>
<dbReference type="PROSITE" id="PS50920">
    <property type="entry name" value="SOLCAR"/>
    <property type="match status" value="2"/>
</dbReference>
<reference evidence="11" key="1">
    <citation type="submission" date="2022-07" db="EMBL/GenBank/DDBJ databases">
        <title>Genome analysis of Parmales, a sister group of diatoms, reveals the evolutionary specialization of diatoms from phago-mixotrophs to photoautotrophs.</title>
        <authorList>
            <person name="Ban H."/>
            <person name="Sato S."/>
            <person name="Yoshikawa S."/>
            <person name="Kazumasa Y."/>
            <person name="Nakamura Y."/>
            <person name="Ichinomiya M."/>
            <person name="Saitoh K."/>
            <person name="Sato N."/>
            <person name="Blanc-Mathieu R."/>
            <person name="Endo H."/>
            <person name="Kuwata A."/>
            <person name="Ogata H."/>
        </authorList>
    </citation>
    <scope>NUCLEOTIDE SEQUENCE</scope>
</reference>
<evidence type="ECO:0000256" key="1">
    <source>
        <dbReference type="ARBA" id="ARBA00004141"/>
    </source>
</evidence>
<evidence type="ECO:0000256" key="4">
    <source>
        <dbReference type="ARBA" id="ARBA00022692"/>
    </source>
</evidence>
<evidence type="ECO:0000256" key="9">
    <source>
        <dbReference type="RuleBase" id="RU000488"/>
    </source>
</evidence>
<feature type="repeat" description="Solcar" evidence="8">
    <location>
        <begin position="35"/>
        <end position="123"/>
    </location>
</feature>
<keyword evidence="12" id="KW-1185">Reference proteome</keyword>
<keyword evidence="7 8" id="KW-0472">Membrane</keyword>
<dbReference type="PANTHER" id="PTHR45667">
    <property type="entry name" value="S-ADENOSYLMETHIONINE MITOCHONDRIAL CARRIER PROTEIN"/>
    <property type="match status" value="1"/>
</dbReference>
<comment type="subcellular location">
    <subcellularLocation>
        <location evidence="1">Membrane</location>
        <topology evidence="1">Multi-pass membrane protein</topology>
    </subcellularLocation>
</comment>
<evidence type="ECO:0000313" key="11">
    <source>
        <dbReference type="EMBL" id="GMI12240.1"/>
    </source>
</evidence>
<dbReference type="InterPro" id="IPR018108">
    <property type="entry name" value="MCP_transmembrane"/>
</dbReference>
<dbReference type="GO" id="GO:0016020">
    <property type="term" value="C:membrane"/>
    <property type="evidence" value="ECO:0007669"/>
    <property type="project" value="UniProtKB-SubCell"/>
</dbReference>
<evidence type="ECO:0000256" key="10">
    <source>
        <dbReference type="SAM" id="Phobius"/>
    </source>
</evidence>
<evidence type="ECO:0000313" key="12">
    <source>
        <dbReference type="Proteomes" id="UP001165082"/>
    </source>
</evidence>
<dbReference type="Gene3D" id="1.50.40.10">
    <property type="entry name" value="Mitochondrial carrier domain"/>
    <property type="match status" value="1"/>
</dbReference>
<keyword evidence="3 9" id="KW-0813">Transport</keyword>
<sequence length="230" mass="24520">MYRGVGAAIVGGTPGTVLYLTSYDYFKSSLPPTLPPFLCHLSSGMLAEAFACIVYVPVDVVKERCQVSTLHSNPSYSTSLGALKHIMKNEGLKGVYRGYAATLLSFGPFSGLYFGFYEELKSRLHPLYPSSRDLPFAPTVATSVCAGLMAAWITTPLDLAKLRMQVVRGSSPSPASRPGGYETLAGSLRTIGGEGGVKGLWRGAAARCMFFAPATAVTMTTYDMFKGALS</sequence>